<evidence type="ECO:0000259" key="7">
    <source>
        <dbReference type="Pfam" id="PF01676"/>
    </source>
</evidence>
<dbReference type="PANTHER" id="PTHR31209">
    <property type="entry name" value="COFACTOR-INDEPENDENT PHOSPHOGLYCERATE MUTASE"/>
    <property type="match status" value="1"/>
</dbReference>
<comment type="pathway">
    <text evidence="3">Carbohydrate degradation.</text>
</comment>
<keyword evidence="5" id="KW-0324">Glycolysis</keyword>
<dbReference type="CDD" id="cd16011">
    <property type="entry name" value="iPGM_like"/>
    <property type="match status" value="1"/>
</dbReference>
<dbReference type="STRING" id="105231.A0A1Y1I9L3"/>
<feature type="domain" description="Metalloenzyme" evidence="7">
    <location>
        <begin position="6"/>
        <end position="297"/>
    </location>
</feature>
<sequence>MPSAHRVALVLVDGIGDLALPSLGFRTPLEAARLPNLDALAAAGVNGLMDPVEPGLACGSDTAHLSLLGYNPRVYYRGRGAFESMGAGLPMAPGDIAFKSNFATVDEESGIVTSRRADRHFEALGPVLCAALDGCRLHAFPDYQVNVRYATEHRCGVVVRGPGLSGNISGTDPLKDNLPLRTVEGLDGTPEAEHTARVVNAVSDAFRAILRGHPINAQRVAEGKNPANVVLLRGCGIRIQVPSLAAQAGVVPCMVAPTKIIAGLGLSLGMDILEAPGATGDYRTQLTSKAAAIAAALAAPAAPLPRVQVPGVEGSQPSGQAAGYDFGFLHIKAVDDAGHDRAGGLKVALLEAVDAMVGQLAARLWAAQAAGGPRYTLLVTGDHSTPVDYGDHSHEPVPLTACALADFVARRGEARVVSVDMAPFPLPRAATVEQTTSAPASVEQEADVGDGPPSGDAVRTFSEVAAARGSLGRFPGSCLMTLVKQCIGETN</sequence>
<evidence type="ECO:0000256" key="6">
    <source>
        <dbReference type="SAM" id="MobiDB-lite"/>
    </source>
</evidence>
<dbReference type="Pfam" id="PF01676">
    <property type="entry name" value="Metalloenzyme"/>
    <property type="match status" value="2"/>
</dbReference>
<dbReference type="EMBL" id="DF237220">
    <property type="protein sequence ID" value="GAQ86109.1"/>
    <property type="molecule type" value="Genomic_DNA"/>
</dbReference>
<dbReference type="InterPro" id="IPR004456">
    <property type="entry name" value="Pglycerate_mutase_ApgM"/>
</dbReference>
<evidence type="ECO:0000313" key="9">
    <source>
        <dbReference type="Proteomes" id="UP000054558"/>
    </source>
</evidence>
<evidence type="ECO:0000313" key="8">
    <source>
        <dbReference type="EMBL" id="GAQ86109.1"/>
    </source>
</evidence>
<proteinExistence type="inferred from homology"/>
<protein>
    <submittedName>
        <fullName evidence="8">Bisphosphoglycerate-independent phosphoglycerate mutase</fullName>
    </submittedName>
</protein>
<dbReference type="GO" id="GO:0004619">
    <property type="term" value="F:phosphoglycerate mutase activity"/>
    <property type="evidence" value="ECO:0007669"/>
    <property type="project" value="UniProtKB-EC"/>
</dbReference>
<feature type="domain" description="Metalloenzyme" evidence="7">
    <location>
        <begin position="322"/>
        <end position="401"/>
    </location>
</feature>
<dbReference type="InterPro" id="IPR017850">
    <property type="entry name" value="Alkaline_phosphatase_core_sf"/>
</dbReference>
<evidence type="ECO:0000256" key="2">
    <source>
        <dbReference type="ARBA" id="ARBA00002315"/>
    </source>
</evidence>
<dbReference type="OMA" id="IAFRCNF"/>
<dbReference type="InterPro" id="IPR006124">
    <property type="entry name" value="Metalloenzyme"/>
</dbReference>
<dbReference type="Gene3D" id="3.40.720.10">
    <property type="entry name" value="Alkaline Phosphatase, subunit A"/>
    <property type="match status" value="2"/>
</dbReference>
<dbReference type="SUPFAM" id="SSF53649">
    <property type="entry name" value="Alkaline phosphatase-like"/>
    <property type="match status" value="1"/>
</dbReference>
<dbReference type="GO" id="GO:0006096">
    <property type="term" value="P:glycolytic process"/>
    <property type="evidence" value="ECO:0007669"/>
    <property type="project" value="UniProtKB-KW"/>
</dbReference>
<gene>
    <name evidence="8" type="ORF">KFL_002710040</name>
</gene>
<dbReference type="Proteomes" id="UP000054558">
    <property type="component" value="Unassembled WGS sequence"/>
</dbReference>
<organism evidence="8 9">
    <name type="scientific">Klebsormidium nitens</name>
    <name type="common">Green alga</name>
    <name type="synonym">Ulothrix nitens</name>
    <dbReference type="NCBI Taxonomy" id="105231"/>
    <lineage>
        <taxon>Eukaryota</taxon>
        <taxon>Viridiplantae</taxon>
        <taxon>Streptophyta</taxon>
        <taxon>Klebsormidiophyceae</taxon>
        <taxon>Klebsormidiales</taxon>
        <taxon>Klebsormidiaceae</taxon>
        <taxon>Klebsormidium</taxon>
    </lineage>
</organism>
<comment type="catalytic activity">
    <reaction evidence="1">
        <text>(2R)-2-phosphoglycerate = (2R)-3-phosphoglycerate</text>
        <dbReference type="Rhea" id="RHEA:15901"/>
        <dbReference type="ChEBI" id="CHEBI:58272"/>
        <dbReference type="ChEBI" id="CHEBI:58289"/>
        <dbReference type="EC" id="5.4.2.12"/>
    </reaction>
</comment>
<comment type="similarity">
    <text evidence="4">Belongs to the BPG-independent phosphoglycerate mutase family. A-PGAM subfamily.</text>
</comment>
<evidence type="ECO:0000256" key="1">
    <source>
        <dbReference type="ARBA" id="ARBA00000370"/>
    </source>
</evidence>
<dbReference type="AlphaFoldDB" id="A0A1Y1I9L3"/>
<dbReference type="OrthoDB" id="113620at2759"/>
<dbReference type="GO" id="GO:0046872">
    <property type="term" value="F:metal ion binding"/>
    <property type="evidence" value="ECO:0007669"/>
    <property type="project" value="InterPro"/>
</dbReference>
<comment type="function">
    <text evidence="2">Catalyzes the interconversion of 2-phosphoglycerate and 3-phosphoglycerate.</text>
</comment>
<evidence type="ECO:0000256" key="5">
    <source>
        <dbReference type="ARBA" id="ARBA00023152"/>
    </source>
</evidence>
<reference evidence="8 9" key="1">
    <citation type="journal article" date="2014" name="Nat. Commun.">
        <title>Klebsormidium flaccidum genome reveals primary factors for plant terrestrial adaptation.</title>
        <authorList>
            <person name="Hori K."/>
            <person name="Maruyama F."/>
            <person name="Fujisawa T."/>
            <person name="Togashi T."/>
            <person name="Yamamoto N."/>
            <person name="Seo M."/>
            <person name="Sato S."/>
            <person name="Yamada T."/>
            <person name="Mori H."/>
            <person name="Tajima N."/>
            <person name="Moriyama T."/>
            <person name="Ikeuchi M."/>
            <person name="Watanabe M."/>
            <person name="Wada H."/>
            <person name="Kobayashi K."/>
            <person name="Saito M."/>
            <person name="Masuda T."/>
            <person name="Sasaki-Sekimoto Y."/>
            <person name="Mashiguchi K."/>
            <person name="Awai K."/>
            <person name="Shimojima M."/>
            <person name="Masuda S."/>
            <person name="Iwai M."/>
            <person name="Nobusawa T."/>
            <person name="Narise T."/>
            <person name="Kondo S."/>
            <person name="Saito H."/>
            <person name="Sato R."/>
            <person name="Murakawa M."/>
            <person name="Ihara Y."/>
            <person name="Oshima-Yamada Y."/>
            <person name="Ohtaka K."/>
            <person name="Satoh M."/>
            <person name="Sonobe K."/>
            <person name="Ishii M."/>
            <person name="Ohtani R."/>
            <person name="Kanamori-Sato M."/>
            <person name="Honoki R."/>
            <person name="Miyazaki D."/>
            <person name="Mochizuki H."/>
            <person name="Umetsu J."/>
            <person name="Higashi K."/>
            <person name="Shibata D."/>
            <person name="Kamiya Y."/>
            <person name="Sato N."/>
            <person name="Nakamura Y."/>
            <person name="Tabata S."/>
            <person name="Ida S."/>
            <person name="Kurokawa K."/>
            <person name="Ohta H."/>
        </authorList>
    </citation>
    <scope>NUCLEOTIDE SEQUENCE [LARGE SCALE GENOMIC DNA]</scope>
    <source>
        <strain evidence="8 9">NIES-2285</strain>
    </source>
</reference>
<evidence type="ECO:0000256" key="4">
    <source>
        <dbReference type="ARBA" id="ARBA00005524"/>
    </source>
</evidence>
<keyword evidence="9" id="KW-1185">Reference proteome</keyword>
<name>A0A1Y1I9L3_KLENI</name>
<accession>A0A1Y1I9L3</accession>
<dbReference type="Pfam" id="PF10143">
    <property type="entry name" value="PhosphMutase"/>
    <property type="match status" value="1"/>
</dbReference>
<feature type="region of interest" description="Disordered" evidence="6">
    <location>
        <begin position="432"/>
        <end position="455"/>
    </location>
</feature>
<evidence type="ECO:0000256" key="3">
    <source>
        <dbReference type="ARBA" id="ARBA00004921"/>
    </source>
</evidence>
<dbReference type="PANTHER" id="PTHR31209:SF0">
    <property type="entry name" value="METALLOENZYME DOMAIN-CONTAINING PROTEIN"/>
    <property type="match status" value="1"/>
</dbReference>